<proteinExistence type="predicted"/>
<keyword evidence="5" id="KW-1185">Reference proteome</keyword>
<feature type="domain" description="Methyltransferase" evidence="3">
    <location>
        <begin position="70"/>
        <end position="160"/>
    </location>
</feature>
<dbReference type="PANTHER" id="PTHR43861:SF1">
    <property type="entry name" value="TRANS-ACONITATE 2-METHYLTRANSFERASE"/>
    <property type="match status" value="1"/>
</dbReference>
<dbReference type="InterPro" id="IPR029063">
    <property type="entry name" value="SAM-dependent_MTases_sf"/>
</dbReference>
<dbReference type="EMBL" id="BAAATD010000010">
    <property type="protein sequence ID" value="GAA2621688.1"/>
    <property type="molecule type" value="Genomic_DNA"/>
</dbReference>
<evidence type="ECO:0000256" key="2">
    <source>
        <dbReference type="ARBA" id="ARBA00022679"/>
    </source>
</evidence>
<keyword evidence="1 4" id="KW-0489">Methyltransferase</keyword>
<name>A0ABN3QB73_9ACTN</name>
<evidence type="ECO:0000256" key="1">
    <source>
        <dbReference type="ARBA" id="ARBA00022603"/>
    </source>
</evidence>
<evidence type="ECO:0000313" key="4">
    <source>
        <dbReference type="EMBL" id="GAA2621688.1"/>
    </source>
</evidence>
<dbReference type="Pfam" id="PF13649">
    <property type="entry name" value="Methyltransf_25"/>
    <property type="match status" value="1"/>
</dbReference>
<dbReference type="Gene3D" id="3.40.50.150">
    <property type="entry name" value="Vaccinia Virus protein VP39"/>
    <property type="match status" value="1"/>
</dbReference>
<dbReference type="GO" id="GO:0032259">
    <property type="term" value="P:methylation"/>
    <property type="evidence" value="ECO:0007669"/>
    <property type="project" value="UniProtKB-KW"/>
</dbReference>
<dbReference type="GO" id="GO:0008168">
    <property type="term" value="F:methyltransferase activity"/>
    <property type="evidence" value="ECO:0007669"/>
    <property type="project" value="UniProtKB-KW"/>
</dbReference>
<sequence length="232" mass="25170">MGTTAHGPSAFRLIRVVAMTEPSFVRTTRTFYDAVAVDYAERYKDQLDTVPLDRALLAAFAELAGGAGPVADLGCGPGRITGHLRSLGVDVFGVDLSAEMVALARRTLPQIRFEQGSMADLDVPDGSLAGVVAWYSIIHTPAERLPAVFAEFHRVLVPDGPLLVAFQVGEEPLHIAEPFGHQVALDFNRLSPDHVTGLLRQAGFQMIARTQREPEEGENVPQAFLLARKTKD</sequence>
<organism evidence="4 5">
    <name type="scientific">Actinomadura fulvescens</name>
    <dbReference type="NCBI Taxonomy" id="46160"/>
    <lineage>
        <taxon>Bacteria</taxon>
        <taxon>Bacillati</taxon>
        <taxon>Actinomycetota</taxon>
        <taxon>Actinomycetes</taxon>
        <taxon>Streptosporangiales</taxon>
        <taxon>Thermomonosporaceae</taxon>
        <taxon>Actinomadura</taxon>
    </lineage>
</organism>
<evidence type="ECO:0000313" key="5">
    <source>
        <dbReference type="Proteomes" id="UP001501509"/>
    </source>
</evidence>
<protein>
    <submittedName>
        <fullName evidence="4">Class I SAM-dependent methyltransferase</fullName>
    </submittedName>
</protein>
<dbReference type="CDD" id="cd02440">
    <property type="entry name" value="AdoMet_MTases"/>
    <property type="match status" value="1"/>
</dbReference>
<accession>A0ABN3QB73</accession>
<keyword evidence="2" id="KW-0808">Transferase</keyword>
<dbReference type="PANTHER" id="PTHR43861">
    <property type="entry name" value="TRANS-ACONITATE 2-METHYLTRANSFERASE-RELATED"/>
    <property type="match status" value="1"/>
</dbReference>
<dbReference type="Proteomes" id="UP001501509">
    <property type="component" value="Unassembled WGS sequence"/>
</dbReference>
<dbReference type="SUPFAM" id="SSF53335">
    <property type="entry name" value="S-adenosyl-L-methionine-dependent methyltransferases"/>
    <property type="match status" value="1"/>
</dbReference>
<evidence type="ECO:0000259" key="3">
    <source>
        <dbReference type="Pfam" id="PF13649"/>
    </source>
</evidence>
<reference evidence="4 5" key="1">
    <citation type="journal article" date="2019" name="Int. J. Syst. Evol. Microbiol.">
        <title>The Global Catalogue of Microorganisms (GCM) 10K type strain sequencing project: providing services to taxonomists for standard genome sequencing and annotation.</title>
        <authorList>
            <consortium name="The Broad Institute Genomics Platform"/>
            <consortium name="The Broad Institute Genome Sequencing Center for Infectious Disease"/>
            <person name="Wu L."/>
            <person name="Ma J."/>
        </authorList>
    </citation>
    <scope>NUCLEOTIDE SEQUENCE [LARGE SCALE GENOMIC DNA]</scope>
    <source>
        <strain evidence="4 5">JCM 6833</strain>
    </source>
</reference>
<comment type="caution">
    <text evidence="4">The sequence shown here is derived from an EMBL/GenBank/DDBJ whole genome shotgun (WGS) entry which is preliminary data.</text>
</comment>
<gene>
    <name evidence="4" type="ORF">GCM10010411_67100</name>
</gene>
<dbReference type="InterPro" id="IPR041698">
    <property type="entry name" value="Methyltransf_25"/>
</dbReference>